<evidence type="ECO:0000313" key="6">
    <source>
        <dbReference type="Proteomes" id="UP001044222"/>
    </source>
</evidence>
<dbReference type="PANTHER" id="PTHR46544:SF2">
    <property type="entry name" value="EXTRACELLULAR MATRIX PROTEIN 2-RELATED"/>
    <property type="match status" value="1"/>
</dbReference>
<evidence type="ECO:0008006" key="7">
    <source>
        <dbReference type="Google" id="ProtNLM"/>
    </source>
</evidence>
<dbReference type="InterPro" id="IPR001611">
    <property type="entry name" value="Leu-rich_rpt"/>
</dbReference>
<dbReference type="Pfam" id="PF13516">
    <property type="entry name" value="LRR_6"/>
    <property type="match status" value="1"/>
</dbReference>
<keyword evidence="1" id="KW-0433">Leucine-rich repeat</keyword>
<dbReference type="GO" id="GO:0008201">
    <property type="term" value="F:heparin binding"/>
    <property type="evidence" value="ECO:0007669"/>
    <property type="project" value="TreeGrafter"/>
</dbReference>
<keyword evidence="2" id="KW-0677">Repeat</keyword>
<dbReference type="InterPro" id="IPR043184">
    <property type="entry name" value="ECM2"/>
</dbReference>
<dbReference type="InterPro" id="IPR003591">
    <property type="entry name" value="Leu-rich_rpt_typical-subtyp"/>
</dbReference>
<comment type="caution">
    <text evidence="5">The sequence shown here is derived from an EMBL/GenBank/DDBJ whole genome shotgun (WGS) entry which is preliminary data.</text>
</comment>
<dbReference type="GO" id="GO:0030198">
    <property type="term" value="P:extracellular matrix organization"/>
    <property type="evidence" value="ECO:0007669"/>
    <property type="project" value="TreeGrafter"/>
</dbReference>
<protein>
    <recommendedName>
        <fullName evidence="7">Extracellular matrix protein 2-like</fullName>
    </recommendedName>
</protein>
<evidence type="ECO:0000256" key="1">
    <source>
        <dbReference type="ARBA" id="ARBA00022614"/>
    </source>
</evidence>
<sequence length="640" mass="70938">MYRAALVYLSVCCAVASVADGKPQTRKEQSGRGTRDPAAIAADAPAPGGTPPAGSGGRCLVKGIYLFEGAEWSPKPCSVCRCQRGVPTCRSTPCANGAPLAPQSSAHRKRGQLQKAVPKNVAQISYKKQELGSVSVKKVTKQVPVLRRAQEAEVKVEVKGSLQKGKPAVKAGTGATEMKKGQQEKKRLKAKDEDDDDEDEDDEDEEDDDDGDDDDNEEEEVKKSEGKKKESPTTPPPARFPGAPFLNRTNFMESLPAGCLLAESLIACGSVGMAHLPIITDLGVKTLYLADNKIGKLPFRGLSGLPNLEWLDLSKNKLEDSSLSSAIFRNLTRLRRLNLDGNSLTKIPLLPASLEELKINDNKIRSLTAHSFKGLFKLLTLELEGNGFHDGNVSPLAFRPLRAVIYLRLDRNKFRGVPSGLPPSLQELHLSENRVEEVHEGILNKSLQLKALDLSHNRIREDRIAPRAWIHLPKLEALDLSHNKLVHVPSFLPVALRQLTLHHNQIERIPGYVFGHLRPGLESLHLSYNRLADDGIHGVSFLGLYRTLIELLLDHNQLRSIPRGLLLLRTLQLVRLNNNFIRYIPLDSICDTRVSEDSPLVSVHLENNLIDRRLIPPTAFSCIRTYHSVLLRPQRHEEEE</sequence>
<organism evidence="5 6">
    <name type="scientific">Anguilla anguilla</name>
    <name type="common">European freshwater eel</name>
    <name type="synonym">Muraena anguilla</name>
    <dbReference type="NCBI Taxonomy" id="7936"/>
    <lineage>
        <taxon>Eukaryota</taxon>
        <taxon>Metazoa</taxon>
        <taxon>Chordata</taxon>
        <taxon>Craniata</taxon>
        <taxon>Vertebrata</taxon>
        <taxon>Euteleostomi</taxon>
        <taxon>Actinopterygii</taxon>
        <taxon>Neopterygii</taxon>
        <taxon>Teleostei</taxon>
        <taxon>Anguilliformes</taxon>
        <taxon>Anguillidae</taxon>
        <taxon>Anguilla</taxon>
    </lineage>
</organism>
<feature type="chain" id="PRO_5038757464" description="Extracellular matrix protein 2-like" evidence="4">
    <location>
        <begin position="22"/>
        <end position="640"/>
    </location>
</feature>
<dbReference type="EMBL" id="JAFIRN010000014">
    <property type="protein sequence ID" value="KAG5835659.1"/>
    <property type="molecule type" value="Genomic_DNA"/>
</dbReference>
<dbReference type="SUPFAM" id="SSF57603">
    <property type="entry name" value="FnI-like domain"/>
    <property type="match status" value="1"/>
</dbReference>
<dbReference type="GO" id="GO:0070052">
    <property type="term" value="F:collagen V binding"/>
    <property type="evidence" value="ECO:0007669"/>
    <property type="project" value="TreeGrafter"/>
</dbReference>
<feature type="signal peptide" evidence="4">
    <location>
        <begin position="1"/>
        <end position="21"/>
    </location>
</feature>
<dbReference type="AlphaFoldDB" id="A0A9D3LU18"/>
<evidence type="ECO:0000256" key="3">
    <source>
        <dbReference type="SAM" id="MobiDB-lite"/>
    </source>
</evidence>
<dbReference type="PRINTS" id="PR00019">
    <property type="entry name" value="LEURICHRPT"/>
</dbReference>
<proteinExistence type="predicted"/>
<name>A0A9D3LU18_ANGAN</name>
<dbReference type="GO" id="GO:0031012">
    <property type="term" value="C:extracellular matrix"/>
    <property type="evidence" value="ECO:0007669"/>
    <property type="project" value="TreeGrafter"/>
</dbReference>
<dbReference type="Pfam" id="PF13855">
    <property type="entry name" value="LRR_8"/>
    <property type="match status" value="3"/>
</dbReference>
<keyword evidence="4" id="KW-0732">Signal</keyword>
<dbReference type="SUPFAM" id="SSF52058">
    <property type="entry name" value="L domain-like"/>
    <property type="match status" value="1"/>
</dbReference>
<evidence type="ECO:0000256" key="4">
    <source>
        <dbReference type="SAM" id="SignalP"/>
    </source>
</evidence>
<dbReference type="Gene3D" id="2.10.70.10">
    <property type="entry name" value="Complement Module, domain 1"/>
    <property type="match status" value="1"/>
</dbReference>
<feature type="region of interest" description="Disordered" evidence="3">
    <location>
        <begin position="151"/>
        <end position="245"/>
    </location>
</feature>
<gene>
    <name evidence="5" type="ORF">ANANG_G00246360</name>
</gene>
<dbReference type="FunFam" id="3.80.10.10:FF:000772">
    <property type="entry name" value="Extracellular matrix protein 2"/>
    <property type="match status" value="1"/>
</dbReference>
<feature type="compositionally biased region" description="Basic and acidic residues" evidence="3">
    <location>
        <begin position="220"/>
        <end position="231"/>
    </location>
</feature>
<reference evidence="5" key="1">
    <citation type="submission" date="2021-01" db="EMBL/GenBank/DDBJ databases">
        <title>A chromosome-scale assembly of European eel, Anguilla anguilla.</title>
        <authorList>
            <person name="Henkel C."/>
            <person name="Jong-Raadsen S.A."/>
            <person name="Dufour S."/>
            <person name="Weltzien F.-A."/>
            <person name="Palstra A.P."/>
            <person name="Pelster B."/>
            <person name="Spaink H.P."/>
            <person name="Van Den Thillart G.E."/>
            <person name="Jansen H."/>
            <person name="Zahm M."/>
            <person name="Klopp C."/>
            <person name="Cedric C."/>
            <person name="Louis A."/>
            <person name="Berthelot C."/>
            <person name="Parey E."/>
            <person name="Roest Crollius H."/>
            <person name="Montfort J."/>
            <person name="Robinson-Rechavi M."/>
            <person name="Bucao C."/>
            <person name="Bouchez O."/>
            <person name="Gislard M."/>
            <person name="Lluch J."/>
            <person name="Milhes M."/>
            <person name="Lampietro C."/>
            <person name="Lopez Roques C."/>
            <person name="Donnadieu C."/>
            <person name="Braasch I."/>
            <person name="Desvignes T."/>
            <person name="Postlethwait J."/>
            <person name="Bobe J."/>
            <person name="Guiguen Y."/>
            <person name="Dirks R."/>
        </authorList>
    </citation>
    <scope>NUCLEOTIDE SEQUENCE</scope>
    <source>
        <strain evidence="5">Tag_6206</strain>
        <tissue evidence="5">Liver</tissue>
    </source>
</reference>
<dbReference type="PANTHER" id="PTHR46544">
    <property type="entry name" value="EXTRACELLULAR MATRIX PROTEIN 2-RELATED"/>
    <property type="match status" value="1"/>
</dbReference>
<evidence type="ECO:0000313" key="5">
    <source>
        <dbReference type="EMBL" id="KAG5835659.1"/>
    </source>
</evidence>
<accession>A0A9D3LU18</accession>
<dbReference type="Gene3D" id="3.80.10.10">
    <property type="entry name" value="Ribonuclease Inhibitor"/>
    <property type="match status" value="2"/>
</dbReference>
<dbReference type="Proteomes" id="UP001044222">
    <property type="component" value="Chromosome 14"/>
</dbReference>
<feature type="compositionally biased region" description="Acidic residues" evidence="3">
    <location>
        <begin position="193"/>
        <end position="219"/>
    </location>
</feature>
<dbReference type="GO" id="GO:0010811">
    <property type="term" value="P:positive regulation of cell-substrate adhesion"/>
    <property type="evidence" value="ECO:0007669"/>
    <property type="project" value="TreeGrafter"/>
</dbReference>
<dbReference type="FunFam" id="3.80.10.10:FF:001007">
    <property type="entry name" value="Si:dkey-32e6.6"/>
    <property type="match status" value="1"/>
</dbReference>
<feature type="region of interest" description="Disordered" evidence="3">
    <location>
        <begin position="23"/>
        <end position="54"/>
    </location>
</feature>
<dbReference type="InterPro" id="IPR032675">
    <property type="entry name" value="LRR_dom_sf"/>
</dbReference>
<evidence type="ECO:0000256" key="2">
    <source>
        <dbReference type="ARBA" id="ARBA00022737"/>
    </source>
</evidence>
<dbReference type="PROSITE" id="PS51450">
    <property type="entry name" value="LRR"/>
    <property type="match status" value="4"/>
</dbReference>
<keyword evidence="6" id="KW-1185">Reference proteome</keyword>
<feature type="compositionally biased region" description="Basic and acidic residues" evidence="3">
    <location>
        <begin position="23"/>
        <end position="35"/>
    </location>
</feature>
<dbReference type="SMART" id="SM00364">
    <property type="entry name" value="LRR_BAC"/>
    <property type="match status" value="6"/>
</dbReference>
<feature type="compositionally biased region" description="Low complexity" evidence="3">
    <location>
        <begin position="37"/>
        <end position="47"/>
    </location>
</feature>
<dbReference type="SMART" id="SM00369">
    <property type="entry name" value="LRR_TYP"/>
    <property type="match status" value="8"/>
</dbReference>